<accession>A0A6F8XPP8</accession>
<dbReference type="KEGG" id="pfla:Pflav_021790"/>
<name>A0A6F8XPP8_9ACTN</name>
<evidence type="ECO:0000256" key="1">
    <source>
        <dbReference type="ARBA" id="ARBA00004167"/>
    </source>
</evidence>
<evidence type="ECO:0000313" key="7">
    <source>
        <dbReference type="EMBL" id="BCB75769.1"/>
    </source>
</evidence>
<keyword evidence="4 6" id="KW-1133">Transmembrane helix</keyword>
<dbReference type="PANTHER" id="PTHR34478">
    <property type="entry name" value="PROTEIN LEMA"/>
    <property type="match status" value="1"/>
</dbReference>
<reference evidence="7 8" key="1">
    <citation type="submission" date="2020-03" db="EMBL/GenBank/DDBJ databases">
        <title>Whole genome shotgun sequence of Phytohabitans flavus NBRC 107702.</title>
        <authorList>
            <person name="Komaki H."/>
            <person name="Tamura T."/>
        </authorList>
    </citation>
    <scope>NUCLEOTIDE SEQUENCE [LARGE SCALE GENOMIC DNA]</scope>
    <source>
        <strain evidence="7 8">NBRC 107702</strain>
    </source>
</reference>
<proteinExistence type="inferred from homology"/>
<dbReference type="PANTHER" id="PTHR34478:SF1">
    <property type="entry name" value="PROTEIN LEMA"/>
    <property type="match status" value="1"/>
</dbReference>
<dbReference type="Pfam" id="PF04011">
    <property type="entry name" value="LemA"/>
    <property type="match status" value="1"/>
</dbReference>
<dbReference type="RefSeq" id="WP_269474486.1">
    <property type="nucleotide sequence ID" value="NZ_AP022870.1"/>
</dbReference>
<keyword evidence="3 6" id="KW-0812">Transmembrane</keyword>
<evidence type="ECO:0000256" key="6">
    <source>
        <dbReference type="SAM" id="Phobius"/>
    </source>
</evidence>
<dbReference type="Proteomes" id="UP000502508">
    <property type="component" value="Chromosome"/>
</dbReference>
<organism evidence="7 8">
    <name type="scientific">Phytohabitans flavus</name>
    <dbReference type="NCBI Taxonomy" id="1076124"/>
    <lineage>
        <taxon>Bacteria</taxon>
        <taxon>Bacillati</taxon>
        <taxon>Actinomycetota</taxon>
        <taxon>Actinomycetes</taxon>
        <taxon>Micromonosporales</taxon>
        <taxon>Micromonosporaceae</taxon>
    </lineage>
</organism>
<feature type="transmembrane region" description="Helical" evidence="6">
    <location>
        <begin position="6"/>
        <end position="26"/>
    </location>
</feature>
<dbReference type="InterPro" id="IPR023353">
    <property type="entry name" value="LemA-like_dom_sf"/>
</dbReference>
<protein>
    <recommendedName>
        <fullName evidence="9">LemA family protein</fullName>
    </recommendedName>
</protein>
<comment type="similarity">
    <text evidence="2">Belongs to the LemA family.</text>
</comment>
<evidence type="ECO:0000256" key="5">
    <source>
        <dbReference type="ARBA" id="ARBA00023136"/>
    </source>
</evidence>
<sequence length="104" mass="10999">MSSGGVLGVVGGLVCLLAVIVLVWGLSGYNRLVRQRNQVQGSWAQIDVQLKRRHDLIPNLVETVRGYAAHERGTLDAVVAARGNAVMAATQGPGRAAGRPPRTC</sequence>
<dbReference type="SUPFAM" id="SSF140478">
    <property type="entry name" value="LemA-like"/>
    <property type="match status" value="1"/>
</dbReference>
<dbReference type="EMBL" id="AP022870">
    <property type="protein sequence ID" value="BCB75769.1"/>
    <property type="molecule type" value="Genomic_DNA"/>
</dbReference>
<keyword evidence="8" id="KW-1185">Reference proteome</keyword>
<reference evidence="7 8" key="2">
    <citation type="submission" date="2020-03" db="EMBL/GenBank/DDBJ databases">
        <authorList>
            <person name="Ichikawa N."/>
            <person name="Kimura A."/>
            <person name="Kitahashi Y."/>
            <person name="Uohara A."/>
        </authorList>
    </citation>
    <scope>NUCLEOTIDE SEQUENCE [LARGE SCALE GENOMIC DNA]</scope>
    <source>
        <strain evidence="7 8">NBRC 107702</strain>
    </source>
</reference>
<dbReference type="AlphaFoldDB" id="A0A6F8XPP8"/>
<evidence type="ECO:0008006" key="9">
    <source>
        <dbReference type="Google" id="ProtNLM"/>
    </source>
</evidence>
<dbReference type="InterPro" id="IPR007156">
    <property type="entry name" value="MamQ_LemA"/>
</dbReference>
<keyword evidence="5 6" id="KW-0472">Membrane</keyword>
<evidence type="ECO:0000256" key="3">
    <source>
        <dbReference type="ARBA" id="ARBA00022692"/>
    </source>
</evidence>
<gene>
    <name evidence="7" type="ORF">Pflav_021790</name>
</gene>
<evidence type="ECO:0000256" key="4">
    <source>
        <dbReference type="ARBA" id="ARBA00022989"/>
    </source>
</evidence>
<dbReference type="Gene3D" id="1.20.1440.20">
    <property type="entry name" value="LemA-like domain"/>
    <property type="match status" value="1"/>
</dbReference>
<dbReference type="GO" id="GO:0016020">
    <property type="term" value="C:membrane"/>
    <property type="evidence" value="ECO:0007669"/>
    <property type="project" value="UniProtKB-SubCell"/>
</dbReference>
<evidence type="ECO:0000313" key="8">
    <source>
        <dbReference type="Proteomes" id="UP000502508"/>
    </source>
</evidence>
<evidence type="ECO:0000256" key="2">
    <source>
        <dbReference type="ARBA" id="ARBA00008854"/>
    </source>
</evidence>
<comment type="subcellular location">
    <subcellularLocation>
        <location evidence="1">Membrane</location>
        <topology evidence="1">Single-pass membrane protein</topology>
    </subcellularLocation>
</comment>